<accession>A0A498SF52</accession>
<name>A0A498SF52_ACAVI</name>
<evidence type="ECO:0000256" key="1">
    <source>
        <dbReference type="SAM" id="MobiDB-lite"/>
    </source>
</evidence>
<dbReference type="EMBL" id="UPTC01000190">
    <property type="protein sequence ID" value="VBB27154.1"/>
    <property type="molecule type" value="Genomic_DNA"/>
</dbReference>
<feature type="non-terminal residue" evidence="3">
    <location>
        <position position="402"/>
    </location>
</feature>
<feature type="region of interest" description="Disordered" evidence="1">
    <location>
        <begin position="267"/>
        <end position="308"/>
    </location>
</feature>
<sequence>MRRIATLILLLLQNAFAHRGATTEEQFRTSSPNLKSFSSSTHVQSTASSIKNQNLEVDVMQKLHHLQKKVDEILECCKNNCPGKNDTVKEEICNEKLTTPKFRSKTVKMVLPIRKCVLCPCPTTSTNCPVMPVDHCPCNVQIRHLLPCPITSAEVIVPLDDKAAIEYLRKLGYVEEFNLSTANICHPTDLPASILSPDEVANYDLIQPSCFDKTGAVVPIPMQSFQDTFYAHQQIPIPLLANYIPQQPVFGGISGMKPMNFALMPPQQEKQQRNMPSGTDEQPKLTDLFPSSSDTQLKMNNRPTTTKGRMVCSLDDRKQSKGVVRRHIIQGDYRAPIGKKFVHKTAEKSSKATTKYSEPRKKTPYELWADQIIDMGIRNIRREFINTVRTYNPSGTTNAWED</sequence>
<dbReference type="Proteomes" id="UP000276991">
    <property type="component" value="Unassembled WGS sequence"/>
</dbReference>
<evidence type="ECO:0000313" key="4">
    <source>
        <dbReference type="Proteomes" id="UP000276991"/>
    </source>
</evidence>
<evidence type="ECO:0000313" key="3">
    <source>
        <dbReference type="EMBL" id="VBB27154.1"/>
    </source>
</evidence>
<protein>
    <submittedName>
        <fullName evidence="3">Uncharacterized protein</fullName>
    </submittedName>
</protein>
<feature type="chain" id="PRO_5019766439" evidence="2">
    <location>
        <begin position="18"/>
        <end position="402"/>
    </location>
</feature>
<gene>
    <name evidence="3" type="ORF">NAV_LOCUS1984</name>
</gene>
<reference evidence="3 4" key="1">
    <citation type="submission" date="2018-08" db="EMBL/GenBank/DDBJ databases">
        <authorList>
            <person name="Laetsch R D."/>
            <person name="Stevens L."/>
            <person name="Kumar S."/>
            <person name="Blaxter L. M."/>
        </authorList>
    </citation>
    <scope>NUCLEOTIDE SEQUENCE [LARGE SCALE GENOMIC DNA]</scope>
</reference>
<feature type="signal peptide" evidence="2">
    <location>
        <begin position="1"/>
        <end position="17"/>
    </location>
</feature>
<dbReference type="AlphaFoldDB" id="A0A498SF52"/>
<keyword evidence="2" id="KW-0732">Signal</keyword>
<organism evidence="3 4">
    <name type="scientific">Acanthocheilonema viteae</name>
    <name type="common">Filarial nematode worm</name>
    <name type="synonym">Dipetalonema viteae</name>
    <dbReference type="NCBI Taxonomy" id="6277"/>
    <lineage>
        <taxon>Eukaryota</taxon>
        <taxon>Metazoa</taxon>
        <taxon>Ecdysozoa</taxon>
        <taxon>Nematoda</taxon>
        <taxon>Chromadorea</taxon>
        <taxon>Rhabditida</taxon>
        <taxon>Spirurina</taxon>
        <taxon>Spiruromorpha</taxon>
        <taxon>Filarioidea</taxon>
        <taxon>Onchocercidae</taxon>
        <taxon>Acanthocheilonema</taxon>
    </lineage>
</organism>
<feature type="compositionally biased region" description="Polar residues" evidence="1">
    <location>
        <begin position="289"/>
        <end position="307"/>
    </location>
</feature>
<evidence type="ECO:0000256" key="2">
    <source>
        <dbReference type="SAM" id="SignalP"/>
    </source>
</evidence>
<keyword evidence="4" id="KW-1185">Reference proteome</keyword>
<dbReference type="OrthoDB" id="5868486at2759"/>
<proteinExistence type="predicted"/>